<dbReference type="AlphaFoldDB" id="A0A4V6AWF4"/>
<keyword evidence="3" id="KW-1185">Reference proteome</keyword>
<evidence type="ECO:0000256" key="1">
    <source>
        <dbReference type="SAM" id="MobiDB-lite"/>
    </source>
</evidence>
<feature type="compositionally biased region" description="Basic and acidic residues" evidence="1">
    <location>
        <begin position="18"/>
        <end position="47"/>
    </location>
</feature>
<gene>
    <name evidence="2" type="ORF">D9C73_026801</name>
</gene>
<accession>A0A4V6AWF4</accession>
<evidence type="ECO:0000313" key="3">
    <source>
        <dbReference type="Proteomes" id="UP000298787"/>
    </source>
</evidence>
<feature type="compositionally biased region" description="Acidic residues" evidence="1">
    <location>
        <begin position="48"/>
        <end position="59"/>
    </location>
</feature>
<protein>
    <submittedName>
        <fullName evidence="2">Uncharacterized protein</fullName>
    </submittedName>
</protein>
<feature type="region of interest" description="Disordered" evidence="1">
    <location>
        <begin position="1"/>
        <end position="59"/>
    </location>
</feature>
<sequence length="191" mass="21354">MVGGGGYTRIMMGGMRGGQKERGTALERRMREERNQRLQTSRDRNSSGEEEEEEEEELVEVNELEGGIEWCIGEDETRTRSKGLSSATVDTLMSGWLMKQQEDGCVWSSRSSSIHISHFNHSVEEVDYIERVPSLTSRVEAWTVAEDAGAIQRKAAGVAQDLLEKLVKVDQKGHVVVSGLQGLKERKDTLD</sequence>
<proteinExistence type="predicted"/>
<evidence type="ECO:0000313" key="2">
    <source>
        <dbReference type="EMBL" id="TKS93212.1"/>
    </source>
</evidence>
<reference evidence="2 3" key="1">
    <citation type="submission" date="2019-01" db="EMBL/GenBank/DDBJ databases">
        <title>Genome Assembly of Collichthys lucidus.</title>
        <authorList>
            <person name="Cai M."/>
            <person name="Xiao S."/>
        </authorList>
    </citation>
    <scope>NUCLEOTIDE SEQUENCE [LARGE SCALE GENOMIC DNA]</scope>
    <source>
        <strain evidence="2">JT15FE1705JMU</strain>
        <tissue evidence="2">Muscle</tissue>
    </source>
</reference>
<dbReference type="Proteomes" id="UP000298787">
    <property type="component" value="Chromosome 24"/>
</dbReference>
<name>A0A4V6AWF4_COLLU</name>
<dbReference type="EMBL" id="CM014101">
    <property type="protein sequence ID" value="TKS93212.1"/>
    <property type="molecule type" value="Genomic_DNA"/>
</dbReference>
<organism evidence="2 3">
    <name type="scientific">Collichthys lucidus</name>
    <name type="common">Big head croaker</name>
    <name type="synonym">Sciaena lucida</name>
    <dbReference type="NCBI Taxonomy" id="240159"/>
    <lineage>
        <taxon>Eukaryota</taxon>
        <taxon>Metazoa</taxon>
        <taxon>Chordata</taxon>
        <taxon>Craniata</taxon>
        <taxon>Vertebrata</taxon>
        <taxon>Euteleostomi</taxon>
        <taxon>Actinopterygii</taxon>
        <taxon>Neopterygii</taxon>
        <taxon>Teleostei</taxon>
        <taxon>Neoteleostei</taxon>
        <taxon>Acanthomorphata</taxon>
        <taxon>Eupercaria</taxon>
        <taxon>Sciaenidae</taxon>
        <taxon>Collichthys</taxon>
    </lineage>
</organism>